<evidence type="ECO:0000256" key="3">
    <source>
        <dbReference type="ARBA" id="ARBA00022833"/>
    </source>
</evidence>
<dbReference type="EMBL" id="MU001493">
    <property type="protein sequence ID" value="KAF2450140.1"/>
    <property type="molecule type" value="Genomic_DNA"/>
</dbReference>
<dbReference type="PROSITE" id="PS51891">
    <property type="entry name" value="CENP_V_GFA"/>
    <property type="match status" value="1"/>
</dbReference>
<comment type="caution">
    <text evidence="5">The sequence shown here is derived from an EMBL/GenBank/DDBJ whole genome shotgun (WGS) entry which is preliminary data.</text>
</comment>
<dbReference type="SUPFAM" id="SSF51316">
    <property type="entry name" value="Mss4-like"/>
    <property type="match status" value="1"/>
</dbReference>
<proteinExistence type="inferred from homology"/>
<evidence type="ECO:0000313" key="6">
    <source>
        <dbReference type="Proteomes" id="UP000799764"/>
    </source>
</evidence>
<dbReference type="InterPro" id="IPR011057">
    <property type="entry name" value="Mss4-like_sf"/>
</dbReference>
<evidence type="ECO:0000256" key="1">
    <source>
        <dbReference type="ARBA" id="ARBA00005495"/>
    </source>
</evidence>
<evidence type="ECO:0000256" key="2">
    <source>
        <dbReference type="ARBA" id="ARBA00022723"/>
    </source>
</evidence>
<name>A0A9P4UHE8_9PLEO</name>
<protein>
    <recommendedName>
        <fullName evidence="4">CENP-V/GFA domain-containing protein</fullName>
    </recommendedName>
</protein>
<dbReference type="GO" id="GO:0016846">
    <property type="term" value="F:carbon-sulfur lyase activity"/>
    <property type="evidence" value="ECO:0007669"/>
    <property type="project" value="InterPro"/>
</dbReference>
<dbReference type="AlphaFoldDB" id="A0A9P4UHE8"/>
<dbReference type="PANTHER" id="PTHR28620">
    <property type="entry name" value="CENTROMERE PROTEIN V"/>
    <property type="match status" value="1"/>
</dbReference>
<evidence type="ECO:0000313" key="5">
    <source>
        <dbReference type="EMBL" id="KAF2450140.1"/>
    </source>
</evidence>
<accession>A0A9P4UHE8</accession>
<gene>
    <name evidence="5" type="ORF">P171DRAFT_377028</name>
</gene>
<comment type="similarity">
    <text evidence="1">Belongs to the Gfa family.</text>
</comment>
<dbReference type="OrthoDB" id="3930719at2759"/>
<reference evidence="5" key="1">
    <citation type="journal article" date="2020" name="Stud. Mycol.">
        <title>101 Dothideomycetes genomes: a test case for predicting lifestyles and emergence of pathogens.</title>
        <authorList>
            <person name="Haridas S."/>
            <person name="Albert R."/>
            <person name="Binder M."/>
            <person name="Bloem J."/>
            <person name="Labutti K."/>
            <person name="Salamov A."/>
            <person name="Andreopoulos B."/>
            <person name="Baker S."/>
            <person name="Barry K."/>
            <person name="Bills G."/>
            <person name="Bluhm B."/>
            <person name="Cannon C."/>
            <person name="Castanera R."/>
            <person name="Culley D."/>
            <person name="Daum C."/>
            <person name="Ezra D."/>
            <person name="Gonzalez J."/>
            <person name="Henrissat B."/>
            <person name="Kuo A."/>
            <person name="Liang C."/>
            <person name="Lipzen A."/>
            <person name="Lutzoni F."/>
            <person name="Magnuson J."/>
            <person name="Mondo S."/>
            <person name="Nolan M."/>
            <person name="Ohm R."/>
            <person name="Pangilinan J."/>
            <person name="Park H.-J."/>
            <person name="Ramirez L."/>
            <person name="Alfaro M."/>
            <person name="Sun H."/>
            <person name="Tritt A."/>
            <person name="Yoshinaga Y."/>
            <person name="Zwiers L.-H."/>
            <person name="Turgeon B."/>
            <person name="Goodwin S."/>
            <person name="Spatafora J."/>
            <person name="Crous P."/>
            <person name="Grigoriev I."/>
        </authorList>
    </citation>
    <scope>NUCLEOTIDE SEQUENCE</scope>
    <source>
        <strain evidence="5">CBS 690.94</strain>
    </source>
</reference>
<evidence type="ECO:0000259" key="4">
    <source>
        <dbReference type="PROSITE" id="PS51891"/>
    </source>
</evidence>
<dbReference type="InterPro" id="IPR006913">
    <property type="entry name" value="CENP-V/GFA"/>
</dbReference>
<keyword evidence="3" id="KW-0862">Zinc</keyword>
<dbReference type="PANTHER" id="PTHR28620:SF1">
    <property type="entry name" value="CENP-V_GFA DOMAIN-CONTAINING PROTEIN"/>
    <property type="match status" value="1"/>
</dbReference>
<feature type="domain" description="CENP-V/GFA" evidence="4">
    <location>
        <begin position="6"/>
        <end position="142"/>
    </location>
</feature>
<sequence length="197" mass="22311">MSTKVYTGSCHCGDIKYQVRLTLPPNDTIGFDAKREGTRIYKCNCSTCHKLGMFHCRPNDLANDFIVTSPANIQEVGEYRCFAKKIGWYFCKRCGVRTFGMGGEWVPEEIDVAKWAGNEEGQGKLQKVFKSTVTSSGATGYDGKSLHYVSVNGTTLDEIDLIDVHDQGWVYYIENKYKKDGEYPQMRFKQPFKGGCY</sequence>
<keyword evidence="6" id="KW-1185">Reference proteome</keyword>
<dbReference type="InterPro" id="IPR052355">
    <property type="entry name" value="CENP-V-like"/>
</dbReference>
<dbReference type="Proteomes" id="UP000799764">
    <property type="component" value="Unassembled WGS sequence"/>
</dbReference>
<dbReference type="Gene3D" id="2.170.150.70">
    <property type="match status" value="1"/>
</dbReference>
<keyword evidence="2" id="KW-0479">Metal-binding</keyword>
<organism evidence="5 6">
    <name type="scientific">Karstenula rhodostoma CBS 690.94</name>
    <dbReference type="NCBI Taxonomy" id="1392251"/>
    <lineage>
        <taxon>Eukaryota</taxon>
        <taxon>Fungi</taxon>
        <taxon>Dikarya</taxon>
        <taxon>Ascomycota</taxon>
        <taxon>Pezizomycotina</taxon>
        <taxon>Dothideomycetes</taxon>
        <taxon>Pleosporomycetidae</taxon>
        <taxon>Pleosporales</taxon>
        <taxon>Massarineae</taxon>
        <taxon>Didymosphaeriaceae</taxon>
        <taxon>Karstenula</taxon>
    </lineage>
</organism>
<dbReference type="GO" id="GO:0046872">
    <property type="term" value="F:metal ion binding"/>
    <property type="evidence" value="ECO:0007669"/>
    <property type="project" value="UniProtKB-KW"/>
</dbReference>